<dbReference type="NCBIfam" id="NF038402">
    <property type="entry name" value="TroA_like"/>
    <property type="match status" value="1"/>
</dbReference>
<evidence type="ECO:0008006" key="3">
    <source>
        <dbReference type="Google" id="ProtNLM"/>
    </source>
</evidence>
<proteinExistence type="predicted"/>
<dbReference type="AlphaFoldDB" id="A0A9D7SIH1"/>
<protein>
    <recommendedName>
        <fullName evidence="3">Fe/B12 periplasmic-binding domain-containing protein</fullName>
    </recommendedName>
</protein>
<dbReference type="SUPFAM" id="SSF53807">
    <property type="entry name" value="Helical backbone' metal receptor"/>
    <property type="match status" value="1"/>
</dbReference>
<sequence>MSAGPDTYLGDLLRQGGFTPLGPDRYPVLTEDQLDALAPQVILLPTEPFRFSARHRQELQKRFPKAAVHLVDGQILTWYLSRTEAALDLVRSLRPS</sequence>
<organism evidence="1 2">
    <name type="scientific">Candidatus Geothrix skivensis</name>
    <dbReference type="NCBI Taxonomy" id="2954439"/>
    <lineage>
        <taxon>Bacteria</taxon>
        <taxon>Pseudomonadati</taxon>
        <taxon>Acidobacteriota</taxon>
        <taxon>Holophagae</taxon>
        <taxon>Holophagales</taxon>
        <taxon>Holophagaceae</taxon>
        <taxon>Geothrix</taxon>
    </lineage>
</organism>
<dbReference type="EMBL" id="JADKIO010000008">
    <property type="protein sequence ID" value="MBK9797144.1"/>
    <property type="molecule type" value="Genomic_DNA"/>
</dbReference>
<dbReference type="Proteomes" id="UP000886657">
    <property type="component" value="Unassembled WGS sequence"/>
</dbReference>
<dbReference type="Gene3D" id="3.40.50.1980">
    <property type="entry name" value="Nitrogenase molybdenum iron protein domain"/>
    <property type="match status" value="1"/>
</dbReference>
<evidence type="ECO:0000313" key="1">
    <source>
        <dbReference type="EMBL" id="MBK9797144.1"/>
    </source>
</evidence>
<dbReference type="InterPro" id="IPR054828">
    <property type="entry name" value="Vit_B12_bind_prot"/>
</dbReference>
<evidence type="ECO:0000313" key="2">
    <source>
        <dbReference type="Proteomes" id="UP000886657"/>
    </source>
</evidence>
<gene>
    <name evidence="1" type="ORF">IPP58_11725</name>
</gene>
<name>A0A9D7SIH1_9BACT</name>
<reference evidence="1" key="1">
    <citation type="submission" date="2020-10" db="EMBL/GenBank/DDBJ databases">
        <title>Connecting structure to function with the recovery of over 1000 high-quality activated sludge metagenome-assembled genomes encoding full-length rRNA genes using long-read sequencing.</title>
        <authorList>
            <person name="Singleton C.M."/>
            <person name="Petriglieri F."/>
            <person name="Kristensen J.M."/>
            <person name="Kirkegaard R.H."/>
            <person name="Michaelsen T.Y."/>
            <person name="Andersen M.H."/>
            <person name="Karst S.M."/>
            <person name="Dueholm M.S."/>
            <person name="Nielsen P.H."/>
            <person name="Albertsen M."/>
        </authorList>
    </citation>
    <scope>NUCLEOTIDE SEQUENCE</scope>
    <source>
        <strain evidence="1">Skiv_18-Q3-R9-52_MAXAC.067</strain>
    </source>
</reference>
<accession>A0A9D7SIH1</accession>
<comment type="caution">
    <text evidence="1">The sequence shown here is derived from an EMBL/GenBank/DDBJ whole genome shotgun (WGS) entry which is preliminary data.</text>
</comment>